<evidence type="ECO:0000256" key="9">
    <source>
        <dbReference type="ARBA" id="ARBA00023157"/>
    </source>
</evidence>
<evidence type="ECO:0000256" key="6">
    <source>
        <dbReference type="ARBA" id="ARBA00022737"/>
    </source>
</evidence>
<dbReference type="InterPro" id="IPR002172">
    <property type="entry name" value="LDrepeatLR_classA_rpt"/>
</dbReference>
<evidence type="ECO:0000256" key="13">
    <source>
        <dbReference type="PROSITE-ProRule" id="PRU00196"/>
    </source>
</evidence>
<dbReference type="GO" id="GO:0006508">
    <property type="term" value="P:proteolysis"/>
    <property type="evidence" value="ECO:0007669"/>
    <property type="project" value="UniProtKB-KW"/>
</dbReference>
<dbReference type="PROSITE" id="PS50240">
    <property type="entry name" value="TRYPSIN_DOM"/>
    <property type="match status" value="1"/>
</dbReference>
<dbReference type="GO" id="GO:0016020">
    <property type="term" value="C:membrane"/>
    <property type="evidence" value="ECO:0007669"/>
    <property type="project" value="InterPro"/>
</dbReference>
<dbReference type="SUPFAM" id="SSF50494">
    <property type="entry name" value="Trypsin-like serine proteases"/>
    <property type="match status" value="1"/>
</dbReference>
<evidence type="ECO:0000259" key="17">
    <source>
        <dbReference type="PROSITE" id="PS50240"/>
    </source>
</evidence>
<dbReference type="Gene3D" id="3.10.100.10">
    <property type="entry name" value="Mannose-Binding Protein A, subunit A"/>
    <property type="match status" value="1"/>
</dbReference>
<evidence type="ECO:0000256" key="10">
    <source>
        <dbReference type="ARBA" id="ARBA00030576"/>
    </source>
</evidence>
<feature type="domain" description="Kringle" evidence="16">
    <location>
        <begin position="254"/>
        <end position="327"/>
    </location>
</feature>
<feature type="domain" description="SRCR" evidence="18">
    <location>
        <begin position="585"/>
        <end position="683"/>
    </location>
</feature>
<dbReference type="CDD" id="cd00037">
    <property type="entry name" value="CLECT"/>
    <property type="match status" value="1"/>
</dbReference>
<organism evidence="20 21">
    <name type="scientific">Parascaris univalens</name>
    <name type="common">Nematode worm</name>
    <dbReference type="NCBI Taxonomy" id="6257"/>
    <lineage>
        <taxon>Eukaryota</taxon>
        <taxon>Metazoa</taxon>
        <taxon>Ecdysozoa</taxon>
        <taxon>Nematoda</taxon>
        <taxon>Chromadorea</taxon>
        <taxon>Rhabditida</taxon>
        <taxon>Spirurina</taxon>
        <taxon>Ascaridomorpha</taxon>
        <taxon>Ascaridoidea</taxon>
        <taxon>Ascarididae</taxon>
        <taxon>Parascaris</taxon>
    </lineage>
</organism>
<comment type="caution">
    <text evidence="13">Lacks conserved residue(s) required for the propagation of feature annotation.</text>
</comment>
<dbReference type="PANTHER" id="PTHR24252">
    <property type="entry name" value="ACROSIN-RELATED"/>
    <property type="match status" value="1"/>
</dbReference>
<reference evidence="21" key="1">
    <citation type="submission" date="2022-11" db="UniProtKB">
        <authorList>
            <consortium name="WormBaseParasite"/>
        </authorList>
    </citation>
    <scope>IDENTIFICATION</scope>
</reference>
<dbReference type="SMART" id="SM00034">
    <property type="entry name" value="CLECT"/>
    <property type="match status" value="1"/>
</dbReference>
<keyword evidence="3 11" id="KW-0420">Kringle</keyword>
<evidence type="ECO:0000259" key="18">
    <source>
        <dbReference type="PROSITE" id="PS50287"/>
    </source>
</evidence>
<evidence type="ECO:0000259" key="19">
    <source>
        <dbReference type="PROSITE" id="PS50948"/>
    </source>
</evidence>
<dbReference type="InterPro" id="IPR018056">
    <property type="entry name" value="Kringle_CS"/>
</dbReference>
<keyword evidence="5" id="KW-0356">Hemostasis</keyword>
<dbReference type="Pfam" id="PF00089">
    <property type="entry name" value="Trypsin"/>
    <property type="match status" value="1"/>
</dbReference>
<evidence type="ECO:0000313" key="20">
    <source>
        <dbReference type="Proteomes" id="UP000887569"/>
    </source>
</evidence>
<dbReference type="FunFam" id="2.40.10.10:FF:000003">
    <property type="entry name" value="Transmembrane serine protease 3"/>
    <property type="match status" value="1"/>
</dbReference>
<evidence type="ECO:0000256" key="1">
    <source>
        <dbReference type="ARBA" id="ARBA00002744"/>
    </source>
</evidence>
<dbReference type="InterPro" id="IPR009003">
    <property type="entry name" value="Peptidase_S1_PA"/>
</dbReference>
<dbReference type="InterPro" id="IPR000001">
    <property type="entry name" value="Kringle"/>
</dbReference>
<dbReference type="InterPro" id="IPR016186">
    <property type="entry name" value="C-type_lectin-like/link_sf"/>
</dbReference>
<keyword evidence="7 14" id="KW-0378">Hydrolase</keyword>
<dbReference type="Gene3D" id="4.10.400.10">
    <property type="entry name" value="Low-density Lipoprotein Receptor"/>
    <property type="match status" value="2"/>
</dbReference>
<evidence type="ECO:0000256" key="2">
    <source>
        <dbReference type="ARBA" id="ARBA00017669"/>
    </source>
</evidence>
<dbReference type="InterPro" id="IPR001190">
    <property type="entry name" value="SRCR"/>
</dbReference>
<dbReference type="PROSITE" id="PS00134">
    <property type="entry name" value="TRYPSIN_HIS"/>
    <property type="match status" value="1"/>
</dbReference>
<dbReference type="PROSITE" id="PS00021">
    <property type="entry name" value="KRINGLE_1"/>
    <property type="match status" value="1"/>
</dbReference>
<dbReference type="InterPro" id="IPR003609">
    <property type="entry name" value="Pan_app"/>
</dbReference>
<dbReference type="GO" id="GO:0004252">
    <property type="term" value="F:serine-type endopeptidase activity"/>
    <property type="evidence" value="ECO:0007669"/>
    <property type="project" value="InterPro"/>
</dbReference>
<keyword evidence="20" id="KW-1185">Reference proteome</keyword>
<dbReference type="SMART" id="SM00192">
    <property type="entry name" value="LDLa"/>
    <property type="match status" value="2"/>
</dbReference>
<dbReference type="InterPro" id="IPR038178">
    <property type="entry name" value="Kringle_sf"/>
</dbReference>
<evidence type="ECO:0000256" key="3">
    <source>
        <dbReference type="ARBA" id="ARBA00022572"/>
    </source>
</evidence>
<dbReference type="InterPro" id="IPR033116">
    <property type="entry name" value="TRYPSIN_SER"/>
</dbReference>
<feature type="disulfide bond" evidence="12">
    <location>
        <begin position="362"/>
        <end position="377"/>
    </location>
</feature>
<evidence type="ECO:0000256" key="11">
    <source>
        <dbReference type="PROSITE-ProRule" id="PRU00121"/>
    </source>
</evidence>
<dbReference type="PROSITE" id="PS50948">
    <property type="entry name" value="PAN"/>
    <property type="match status" value="1"/>
</dbReference>
<dbReference type="PROSITE" id="PS00135">
    <property type="entry name" value="TRYPSIN_SER"/>
    <property type="match status" value="1"/>
</dbReference>
<dbReference type="WBParaSite" id="PgR037_g008_t01">
    <property type="protein sequence ID" value="PgR037_g008_t01"/>
    <property type="gene ID" value="PgR037_g008"/>
</dbReference>
<evidence type="ECO:0000313" key="21">
    <source>
        <dbReference type="WBParaSite" id="PgR037_g008_t01"/>
    </source>
</evidence>
<dbReference type="CDD" id="cd00190">
    <property type="entry name" value="Tryp_SPc"/>
    <property type="match status" value="1"/>
</dbReference>
<feature type="domain" description="Peptidase S1" evidence="17">
    <location>
        <begin position="702"/>
        <end position="937"/>
    </location>
</feature>
<dbReference type="InterPro" id="IPR036055">
    <property type="entry name" value="LDL_receptor-like_sf"/>
</dbReference>
<dbReference type="Gene3D" id="2.40.20.10">
    <property type="entry name" value="Plasminogen Kringle 4"/>
    <property type="match status" value="1"/>
</dbReference>
<accession>A0A915BEV2</accession>
<dbReference type="SUPFAM" id="SSF57440">
    <property type="entry name" value="Kringle-like"/>
    <property type="match status" value="1"/>
</dbReference>
<dbReference type="PROSITE" id="PS50070">
    <property type="entry name" value="KRINGLE_2"/>
    <property type="match status" value="1"/>
</dbReference>
<evidence type="ECO:0000256" key="8">
    <source>
        <dbReference type="ARBA" id="ARBA00022825"/>
    </source>
</evidence>
<dbReference type="GO" id="GO:0007599">
    <property type="term" value="P:hemostasis"/>
    <property type="evidence" value="ECO:0007669"/>
    <property type="project" value="UniProtKB-KW"/>
</dbReference>
<evidence type="ECO:0000256" key="12">
    <source>
        <dbReference type="PROSITE-ProRule" id="PRU00124"/>
    </source>
</evidence>
<dbReference type="InterPro" id="IPR001304">
    <property type="entry name" value="C-type_lectin-like"/>
</dbReference>
<dbReference type="PROSITE" id="PS01209">
    <property type="entry name" value="LDLRA_1"/>
    <property type="match status" value="1"/>
</dbReference>
<dbReference type="PANTHER" id="PTHR24252:SF10">
    <property type="entry name" value="SERINE PROTEASE 56"/>
    <property type="match status" value="1"/>
</dbReference>
<dbReference type="InterPro" id="IPR013806">
    <property type="entry name" value="Kringle-like"/>
</dbReference>
<feature type="domain" description="C-type lectin" evidence="15">
    <location>
        <begin position="143"/>
        <end position="250"/>
    </location>
</feature>
<feature type="disulfide bond" evidence="12">
    <location>
        <begin position="565"/>
        <end position="580"/>
    </location>
</feature>
<dbReference type="InterPro" id="IPR001314">
    <property type="entry name" value="Peptidase_S1A"/>
</dbReference>
<evidence type="ECO:0000256" key="5">
    <source>
        <dbReference type="ARBA" id="ARBA00022696"/>
    </source>
</evidence>
<dbReference type="CDD" id="cd00112">
    <property type="entry name" value="LDLa"/>
    <property type="match status" value="2"/>
</dbReference>
<dbReference type="InterPro" id="IPR001254">
    <property type="entry name" value="Trypsin_dom"/>
</dbReference>
<evidence type="ECO:0000256" key="7">
    <source>
        <dbReference type="ARBA" id="ARBA00022801"/>
    </source>
</evidence>
<dbReference type="SUPFAM" id="SSF57424">
    <property type="entry name" value="LDL receptor-like module"/>
    <property type="match status" value="2"/>
</dbReference>
<dbReference type="Pfam" id="PF00057">
    <property type="entry name" value="Ldl_recept_a"/>
    <property type="match status" value="2"/>
</dbReference>
<name>A0A915BEV2_PARUN</name>
<dbReference type="SUPFAM" id="SSF56436">
    <property type="entry name" value="C-type lectin-like"/>
    <property type="match status" value="1"/>
</dbReference>
<dbReference type="SUPFAM" id="SSF57414">
    <property type="entry name" value="Hairpin loop containing domain-like"/>
    <property type="match status" value="1"/>
</dbReference>
<dbReference type="InterPro" id="IPR023415">
    <property type="entry name" value="LDLR_class-A_CS"/>
</dbReference>
<feature type="domain" description="Apple" evidence="19">
    <location>
        <begin position="377"/>
        <end position="457"/>
    </location>
</feature>
<dbReference type="InterPro" id="IPR016187">
    <property type="entry name" value="CTDL_fold"/>
</dbReference>
<keyword evidence="9 12" id="KW-1015">Disulfide bond</keyword>
<feature type="disulfide bond" evidence="12">
    <location>
        <begin position="553"/>
        <end position="571"/>
    </location>
</feature>
<dbReference type="PROSITE" id="PS50287">
    <property type="entry name" value="SRCR_2"/>
    <property type="match status" value="2"/>
</dbReference>
<dbReference type="PRINTS" id="PR00722">
    <property type="entry name" value="CHYMOTRYPSIN"/>
</dbReference>
<dbReference type="SMART" id="SM00020">
    <property type="entry name" value="Tryp_SPc"/>
    <property type="match status" value="1"/>
</dbReference>
<evidence type="ECO:0000256" key="14">
    <source>
        <dbReference type="RuleBase" id="RU363034"/>
    </source>
</evidence>
<dbReference type="PROSITE" id="PS50041">
    <property type="entry name" value="C_TYPE_LECTIN_2"/>
    <property type="match status" value="1"/>
</dbReference>
<dbReference type="Gene3D" id="2.40.10.10">
    <property type="entry name" value="Trypsin-like serine proteases"/>
    <property type="match status" value="1"/>
</dbReference>
<dbReference type="InterPro" id="IPR018114">
    <property type="entry name" value="TRYPSIN_HIS"/>
</dbReference>
<proteinExistence type="predicted"/>
<dbReference type="Proteomes" id="UP000887569">
    <property type="component" value="Unplaced"/>
</dbReference>
<evidence type="ECO:0000259" key="15">
    <source>
        <dbReference type="PROSITE" id="PS50041"/>
    </source>
</evidence>
<evidence type="ECO:0000256" key="4">
    <source>
        <dbReference type="ARBA" id="ARBA00022670"/>
    </source>
</evidence>
<dbReference type="Pfam" id="PF00059">
    <property type="entry name" value="Lectin_C"/>
    <property type="match status" value="1"/>
</dbReference>
<sequence length="938" mass="103781">CSTRRCSINSTTIASSAQTMYLRPISCFQVLLLALMPTACWARVNFLRTATNLVTIIEQSNPSLNLPLCADSYSKRIGTIICKQLGFNDISRAEKIELQSGKALNLLCGLRNCFTFTVYGCYHGIKVTCASEEMQCKSDESLLGNRCVSFRNESVKGFSAAELFCQSLGLSLFAAENKQQMDEVVALARKSNEAEGWLTSGIYNNGSWKWSNGDAIPYASVSSKEGHCLKVDASGWKAVSCVSNSRPLCQSGIECVTHRGHYFGRKNVTEGGLPCMRWDGVTSRRNSERVGAKKWHHNYCRNPNRSKDRNWCLVTPETFQFCDIPVCDAPTPESTDKAAAQCARGEVQCGDSDECTAIEFVCDYEADCANGADELNCPNWLGNFTNDGELELVDSIVEIWTHIPHVQSCAHRCLESDTFECAAFSYNAIARVCALARSVSRSSLRPKSQTAFYKRIFDVTNDSLLSRLSNGLLEVRKDLSLWAPLCAANYTRSNEEYMCQSFGFQSGGNKSEMLNVPHWSEKCLRSLQCRKPDVDSCISALTCTRCTDEQFACASGECISARKVCNANIDCVTGDDEYDCDKIKWRTVNVDERDGDQLEVGHRGVWKPVCADSLSDPDISLICSVVNLSDGSEFVGVRSRDLMPLGWQIKCTQERCVVDGQKKCPTGAARVRCPSNDAAFTCGRRYVDMVARDARKQRYVRIVGGFDALPAAFPWTAAVRIRHDHTHHCGASVLSNKFILTAAHCFDDEPSLAYYEVVVGDWDSAVRDGNEQIRNLSRIIKYPAYKDLFADDIALIELDEDIRFGKYVQPICLPPVEFDYEPGKKCVVSGWGSIGEIGDGYPRVLQAATLPILPRDKCVESSSIYESMSSSSFCAGYLSGGVDTCHGDSGGPFACQIGDVYYLGGVISWGEECALRGRPGIYTMVVPYIDWIKRIVKL</sequence>
<protein>
    <recommendedName>
        <fullName evidence="2">Neurotrypsin</fullName>
    </recommendedName>
    <alternativeName>
        <fullName evidence="10">Serine protease 12</fullName>
    </alternativeName>
</protein>
<keyword evidence="4 14" id="KW-0645">Protease</keyword>
<dbReference type="AlphaFoldDB" id="A0A915BEV2"/>
<feature type="disulfide bond" evidence="12">
    <location>
        <begin position="546"/>
        <end position="558"/>
    </location>
</feature>
<comment type="function">
    <text evidence="1">Plays a role in neuronal plasticity and the proteolytic action may subserve structural reorganizations associated with learning and memory operations.</text>
</comment>
<feature type="domain" description="SRCR" evidence="18">
    <location>
        <begin position="457"/>
        <end position="566"/>
    </location>
</feature>
<keyword evidence="6" id="KW-0677">Repeat</keyword>
<keyword evidence="8 14" id="KW-0720">Serine protease</keyword>
<dbReference type="Pfam" id="PF00051">
    <property type="entry name" value="Kringle"/>
    <property type="match status" value="1"/>
</dbReference>
<dbReference type="InterPro" id="IPR043504">
    <property type="entry name" value="Peptidase_S1_PA_chymotrypsin"/>
</dbReference>
<dbReference type="PROSITE" id="PS50068">
    <property type="entry name" value="LDLRA_2"/>
    <property type="match status" value="2"/>
</dbReference>
<dbReference type="Gene3D" id="3.50.4.10">
    <property type="entry name" value="Hepatocyte Growth Factor"/>
    <property type="match status" value="1"/>
</dbReference>
<dbReference type="SMART" id="SM00130">
    <property type="entry name" value="KR"/>
    <property type="match status" value="1"/>
</dbReference>
<evidence type="ECO:0000259" key="16">
    <source>
        <dbReference type="PROSITE" id="PS50070"/>
    </source>
</evidence>